<proteinExistence type="inferred from homology"/>
<dbReference type="Gene3D" id="3.40.605.10">
    <property type="entry name" value="Aldehyde Dehydrogenase, Chain A, domain 1"/>
    <property type="match status" value="1"/>
</dbReference>
<name>A0A9D9HZ43_9FIRM</name>
<dbReference type="InterPro" id="IPR016162">
    <property type="entry name" value="Ald_DH_N"/>
</dbReference>
<dbReference type="GO" id="GO:0006081">
    <property type="term" value="P:aldehyde metabolic process"/>
    <property type="evidence" value="ECO:0007669"/>
    <property type="project" value="InterPro"/>
</dbReference>
<dbReference type="PANTHER" id="PTHR43570:SF16">
    <property type="entry name" value="ALDEHYDE DEHYDROGENASE TYPE III, ISOFORM Q"/>
    <property type="match status" value="1"/>
</dbReference>
<feature type="domain" description="Aldehyde dehydrogenase" evidence="8">
    <location>
        <begin position="8"/>
        <end position="428"/>
    </location>
</feature>
<dbReference type="InterPro" id="IPR016161">
    <property type="entry name" value="Ald_DH/histidinol_DH"/>
</dbReference>
<feature type="active site" evidence="5">
    <location>
        <position position="244"/>
    </location>
</feature>
<dbReference type="InterPro" id="IPR029510">
    <property type="entry name" value="Ald_DH_CS_GLU"/>
</dbReference>
<evidence type="ECO:0000256" key="4">
    <source>
        <dbReference type="PIRNR" id="PIRNR036492"/>
    </source>
</evidence>
<dbReference type="GO" id="GO:0005737">
    <property type="term" value="C:cytoplasm"/>
    <property type="evidence" value="ECO:0007669"/>
    <property type="project" value="TreeGrafter"/>
</dbReference>
<reference evidence="9" key="2">
    <citation type="journal article" date="2021" name="PeerJ">
        <title>Extensive microbial diversity within the chicken gut microbiome revealed by metagenomics and culture.</title>
        <authorList>
            <person name="Gilroy R."/>
            <person name="Ravi A."/>
            <person name="Getino M."/>
            <person name="Pursley I."/>
            <person name="Horton D.L."/>
            <person name="Alikhan N.F."/>
            <person name="Baker D."/>
            <person name="Gharbi K."/>
            <person name="Hall N."/>
            <person name="Watson M."/>
            <person name="Adriaenssens E.M."/>
            <person name="Foster-Nyarko E."/>
            <person name="Jarju S."/>
            <person name="Secka A."/>
            <person name="Antonio M."/>
            <person name="Oren A."/>
            <person name="Chaudhuri R.R."/>
            <person name="La Ragione R."/>
            <person name="Hildebrand F."/>
            <person name="Pallen M.J."/>
        </authorList>
    </citation>
    <scope>NUCLEOTIDE SEQUENCE</scope>
    <source>
        <strain evidence="9">E3-2379</strain>
    </source>
</reference>
<dbReference type="Gene3D" id="3.40.309.10">
    <property type="entry name" value="Aldehyde Dehydrogenase, Chain A, domain 2"/>
    <property type="match status" value="1"/>
</dbReference>
<keyword evidence="2 4" id="KW-0560">Oxidoreductase</keyword>
<evidence type="ECO:0000313" key="9">
    <source>
        <dbReference type="EMBL" id="MBO8462492.1"/>
    </source>
</evidence>
<feature type="active site" evidence="5 6">
    <location>
        <position position="210"/>
    </location>
</feature>
<organism evidence="9 10">
    <name type="scientific">Candidatus Scybalomonas excrementavium</name>
    <dbReference type="NCBI Taxonomy" id="2840943"/>
    <lineage>
        <taxon>Bacteria</taxon>
        <taxon>Bacillati</taxon>
        <taxon>Bacillota</taxon>
        <taxon>Clostridia</taxon>
        <taxon>Lachnospirales</taxon>
        <taxon>Lachnospiraceae</taxon>
        <taxon>Lachnospiraceae incertae sedis</taxon>
        <taxon>Candidatus Scybalomonas</taxon>
    </lineage>
</organism>
<evidence type="ECO:0000313" key="10">
    <source>
        <dbReference type="Proteomes" id="UP000823618"/>
    </source>
</evidence>
<dbReference type="PANTHER" id="PTHR43570">
    <property type="entry name" value="ALDEHYDE DEHYDROGENASE"/>
    <property type="match status" value="1"/>
</dbReference>
<dbReference type="PROSITE" id="PS00687">
    <property type="entry name" value="ALDEHYDE_DEHYDR_GLU"/>
    <property type="match status" value="1"/>
</dbReference>
<keyword evidence="3" id="KW-0520">NAD</keyword>
<sequence>MNSIDTILKNQKKFYNSGATKDLAFRKKSLIKLRDSMKEHEKEILLALHKDLCKSEFEAYVTEIGIVLEEINFMLKNMGKLLKKKTVRTPLTQFPSKSTIYHEPYGNVLIMSPWNYPFQLALAPLVGAIACGNCAIIKPSNYSPETSAIIRKIISKTFHQNYVAVIEGGREVNQTLLDHKFDLIFFTGSAEVGKIVMEKAAKHLTPVVLELGGKSPCIVDETANIKLAGKRIAWGKCLNSGQTCVAPDYLLVHKSVKNQLIEEIIKNVEIFYGKLPETHPDFPKIINQKHFERLKNLIQSGHVIYGGRYHEETNKIALTLMDRVTWDDPVMQEELFGPILPIIEYENVEEFLPILNSRPKPLALYLFTKSKKLEKKVTRDVSYGGGCINDTIIHLATSYMGFGGVGESGMGNYHGAASIETFSHCKSIMKKSTLIDIPLRYPPYLNHLKLAKKLMK</sequence>
<dbReference type="CDD" id="cd07136">
    <property type="entry name" value="ALDH_YwdH-P39616"/>
    <property type="match status" value="1"/>
</dbReference>
<evidence type="ECO:0000256" key="2">
    <source>
        <dbReference type="ARBA" id="ARBA00023002"/>
    </source>
</evidence>
<dbReference type="InterPro" id="IPR012394">
    <property type="entry name" value="Aldehyde_DH_NAD(P)"/>
</dbReference>
<evidence type="ECO:0000256" key="3">
    <source>
        <dbReference type="ARBA" id="ARBA00023027"/>
    </source>
</evidence>
<dbReference type="GO" id="GO:0004029">
    <property type="term" value="F:aldehyde dehydrogenase (NAD+) activity"/>
    <property type="evidence" value="ECO:0007669"/>
    <property type="project" value="TreeGrafter"/>
</dbReference>
<dbReference type="FunFam" id="3.40.605.10:FF:000004">
    <property type="entry name" value="Aldehyde dehydrogenase"/>
    <property type="match status" value="1"/>
</dbReference>
<dbReference type="InterPro" id="IPR016163">
    <property type="entry name" value="Ald_DH_C"/>
</dbReference>
<dbReference type="EMBL" id="JADIML010000027">
    <property type="protein sequence ID" value="MBO8462492.1"/>
    <property type="molecule type" value="Genomic_DNA"/>
</dbReference>
<reference evidence="9" key="1">
    <citation type="submission" date="2020-10" db="EMBL/GenBank/DDBJ databases">
        <authorList>
            <person name="Gilroy R."/>
        </authorList>
    </citation>
    <scope>NUCLEOTIDE SEQUENCE</scope>
    <source>
        <strain evidence="9">E3-2379</strain>
    </source>
</reference>
<comment type="caution">
    <text evidence="9">The sequence shown here is derived from an EMBL/GenBank/DDBJ whole genome shotgun (WGS) entry which is preliminary data.</text>
</comment>
<dbReference type="AlphaFoldDB" id="A0A9D9HZ43"/>
<gene>
    <name evidence="9" type="ORF">IAC13_01005</name>
</gene>
<evidence type="ECO:0000256" key="1">
    <source>
        <dbReference type="ARBA" id="ARBA00009986"/>
    </source>
</evidence>
<accession>A0A9D9HZ43</accession>
<evidence type="ECO:0000259" key="8">
    <source>
        <dbReference type="Pfam" id="PF00171"/>
    </source>
</evidence>
<dbReference type="Pfam" id="PF00171">
    <property type="entry name" value="Aldedh"/>
    <property type="match status" value="1"/>
</dbReference>
<evidence type="ECO:0000256" key="5">
    <source>
        <dbReference type="PIRSR" id="PIRSR036492-1"/>
    </source>
</evidence>
<dbReference type="Proteomes" id="UP000823618">
    <property type="component" value="Unassembled WGS sequence"/>
</dbReference>
<comment type="similarity">
    <text evidence="1 4 7">Belongs to the aldehyde dehydrogenase family.</text>
</comment>
<evidence type="ECO:0000256" key="7">
    <source>
        <dbReference type="RuleBase" id="RU003345"/>
    </source>
</evidence>
<dbReference type="InterPro" id="IPR015590">
    <property type="entry name" value="Aldehyde_DH_dom"/>
</dbReference>
<evidence type="ECO:0000256" key="6">
    <source>
        <dbReference type="PROSITE-ProRule" id="PRU10007"/>
    </source>
</evidence>
<dbReference type="FunFam" id="3.40.309.10:FF:000003">
    <property type="entry name" value="Aldehyde dehydrogenase"/>
    <property type="match status" value="1"/>
</dbReference>
<dbReference type="PIRSF" id="PIRSF036492">
    <property type="entry name" value="ALDH"/>
    <property type="match status" value="1"/>
</dbReference>
<protein>
    <recommendedName>
        <fullName evidence="4">Aldehyde dehydrogenase</fullName>
    </recommendedName>
</protein>
<dbReference type="SUPFAM" id="SSF53720">
    <property type="entry name" value="ALDH-like"/>
    <property type="match status" value="1"/>
</dbReference>